<organism evidence="6">
    <name type="scientific">Timema tahoe</name>
    <dbReference type="NCBI Taxonomy" id="61484"/>
    <lineage>
        <taxon>Eukaryota</taxon>
        <taxon>Metazoa</taxon>
        <taxon>Ecdysozoa</taxon>
        <taxon>Arthropoda</taxon>
        <taxon>Hexapoda</taxon>
        <taxon>Insecta</taxon>
        <taxon>Pterygota</taxon>
        <taxon>Neoptera</taxon>
        <taxon>Polyneoptera</taxon>
        <taxon>Phasmatodea</taxon>
        <taxon>Timematodea</taxon>
        <taxon>Timematoidea</taxon>
        <taxon>Timematidae</taxon>
        <taxon>Timema</taxon>
    </lineage>
</organism>
<evidence type="ECO:0000259" key="5">
    <source>
        <dbReference type="Pfam" id="PF05485"/>
    </source>
</evidence>
<gene>
    <name evidence="6" type="ORF">TTEB3V08_LOCUS12623</name>
</gene>
<evidence type="ECO:0000256" key="3">
    <source>
        <dbReference type="ARBA" id="ARBA00022833"/>
    </source>
</evidence>
<dbReference type="SUPFAM" id="SSF57716">
    <property type="entry name" value="Glucocorticoid receptor-like (DNA-binding domain)"/>
    <property type="match status" value="1"/>
</dbReference>
<accession>A0A7R9P2A0</accession>
<keyword evidence="3" id="KW-0862">Zinc</keyword>
<keyword evidence="1" id="KW-0479">Metal-binding</keyword>
<name>A0A7R9P2A0_9NEOP</name>
<dbReference type="Pfam" id="PF05485">
    <property type="entry name" value="THAP"/>
    <property type="match status" value="1"/>
</dbReference>
<keyword evidence="2" id="KW-0863">Zinc-finger</keyword>
<keyword evidence="4" id="KW-0238">DNA-binding</keyword>
<feature type="domain" description="THAP-type" evidence="5">
    <location>
        <begin position="32"/>
        <end position="94"/>
    </location>
</feature>
<dbReference type="GO" id="GO:0008270">
    <property type="term" value="F:zinc ion binding"/>
    <property type="evidence" value="ECO:0007669"/>
    <property type="project" value="UniProtKB-KW"/>
</dbReference>
<dbReference type="InterPro" id="IPR006612">
    <property type="entry name" value="THAP_Znf"/>
</dbReference>
<dbReference type="EMBL" id="OE022939">
    <property type="protein sequence ID" value="CAD7464746.1"/>
    <property type="molecule type" value="Genomic_DNA"/>
</dbReference>
<dbReference type="AlphaFoldDB" id="A0A7R9P2A0"/>
<sequence>MYGGKPFGKKWAFGTPKAHSITQGHDVKRIEREDVNAKWIAACKRKRRINIKNARICSIHFGPESFTKSRAQMMLNYSPEKCRKLKDNSVPLLHLPLKEHKNQDNQRSERYKKKERKNLVREILATASTNSCVINKQELPVLSEESEKCPKERSTFLQPEFGPINCKSPSNDLLNLNDRYLK</sequence>
<evidence type="ECO:0000256" key="4">
    <source>
        <dbReference type="ARBA" id="ARBA00023125"/>
    </source>
</evidence>
<evidence type="ECO:0000313" key="6">
    <source>
        <dbReference type="EMBL" id="CAD7464746.1"/>
    </source>
</evidence>
<reference evidence="6" key="1">
    <citation type="submission" date="2020-11" db="EMBL/GenBank/DDBJ databases">
        <authorList>
            <person name="Tran Van P."/>
        </authorList>
    </citation>
    <scope>NUCLEOTIDE SEQUENCE</scope>
</reference>
<evidence type="ECO:0000256" key="1">
    <source>
        <dbReference type="ARBA" id="ARBA00022723"/>
    </source>
</evidence>
<evidence type="ECO:0000256" key="2">
    <source>
        <dbReference type="ARBA" id="ARBA00022771"/>
    </source>
</evidence>
<dbReference type="GO" id="GO:0003677">
    <property type="term" value="F:DNA binding"/>
    <property type="evidence" value="ECO:0007669"/>
    <property type="project" value="UniProtKB-KW"/>
</dbReference>
<protein>
    <recommendedName>
        <fullName evidence="5">THAP-type domain-containing protein</fullName>
    </recommendedName>
</protein>
<proteinExistence type="predicted"/>